<feature type="transmembrane region" description="Helical" evidence="5">
    <location>
        <begin position="56"/>
        <end position="79"/>
    </location>
</feature>
<dbReference type="Gene3D" id="1.20.1250.20">
    <property type="entry name" value="MFS general substrate transporter like domains"/>
    <property type="match status" value="1"/>
</dbReference>
<organism evidence="6 7">
    <name type="scientific">Hericium alpestre</name>
    <dbReference type="NCBI Taxonomy" id="135208"/>
    <lineage>
        <taxon>Eukaryota</taxon>
        <taxon>Fungi</taxon>
        <taxon>Dikarya</taxon>
        <taxon>Basidiomycota</taxon>
        <taxon>Agaricomycotina</taxon>
        <taxon>Agaricomycetes</taxon>
        <taxon>Russulales</taxon>
        <taxon>Hericiaceae</taxon>
        <taxon>Hericium</taxon>
    </lineage>
</organism>
<keyword evidence="3 5" id="KW-1133">Transmembrane helix</keyword>
<dbReference type="PANTHER" id="PTHR10924:SF6">
    <property type="entry name" value="SOLUTE CARRIER FAMILY 49 MEMBER A3"/>
    <property type="match status" value="1"/>
</dbReference>
<protein>
    <recommendedName>
        <fullName evidence="8">Major facilitator superfamily (MFS) profile domain-containing protein</fullName>
    </recommendedName>
</protein>
<evidence type="ECO:0000256" key="1">
    <source>
        <dbReference type="ARBA" id="ARBA00004141"/>
    </source>
</evidence>
<evidence type="ECO:0000256" key="2">
    <source>
        <dbReference type="ARBA" id="ARBA00022692"/>
    </source>
</evidence>
<feature type="transmembrane region" description="Helical" evidence="5">
    <location>
        <begin position="180"/>
        <end position="199"/>
    </location>
</feature>
<evidence type="ECO:0000313" key="6">
    <source>
        <dbReference type="EMBL" id="TFY82793.1"/>
    </source>
</evidence>
<dbReference type="InterPro" id="IPR036259">
    <property type="entry name" value="MFS_trans_sf"/>
</dbReference>
<feature type="transmembrane region" description="Helical" evidence="5">
    <location>
        <begin position="219"/>
        <end position="238"/>
    </location>
</feature>
<dbReference type="Proteomes" id="UP000298061">
    <property type="component" value="Unassembled WGS sequence"/>
</dbReference>
<keyword evidence="7" id="KW-1185">Reference proteome</keyword>
<feature type="transmembrane region" description="Helical" evidence="5">
    <location>
        <begin position="123"/>
        <end position="141"/>
    </location>
</feature>
<dbReference type="EMBL" id="SFCI01000078">
    <property type="protein sequence ID" value="TFY82793.1"/>
    <property type="molecule type" value="Genomic_DNA"/>
</dbReference>
<keyword evidence="4 5" id="KW-0472">Membrane</keyword>
<dbReference type="AlphaFoldDB" id="A0A4Z0A8Z4"/>
<feature type="transmembrane region" description="Helical" evidence="5">
    <location>
        <begin position="147"/>
        <end position="168"/>
    </location>
</feature>
<proteinExistence type="predicted"/>
<dbReference type="OrthoDB" id="422206at2759"/>
<name>A0A4Z0A8Z4_9AGAM</name>
<keyword evidence="2 5" id="KW-0812">Transmembrane</keyword>
<dbReference type="GO" id="GO:0016020">
    <property type="term" value="C:membrane"/>
    <property type="evidence" value="ECO:0007669"/>
    <property type="project" value="UniProtKB-SubCell"/>
</dbReference>
<evidence type="ECO:0008006" key="8">
    <source>
        <dbReference type="Google" id="ProtNLM"/>
    </source>
</evidence>
<reference evidence="6 7" key="1">
    <citation type="submission" date="2019-02" db="EMBL/GenBank/DDBJ databases">
        <title>Genome sequencing of the rare red list fungi Hericium alpestre (H. flagellum).</title>
        <authorList>
            <person name="Buettner E."/>
            <person name="Kellner H."/>
        </authorList>
    </citation>
    <scope>NUCLEOTIDE SEQUENCE [LARGE SCALE GENOMIC DNA]</scope>
    <source>
        <strain evidence="6 7">DSM 108284</strain>
    </source>
</reference>
<dbReference type="PANTHER" id="PTHR10924">
    <property type="entry name" value="MAJOR FACILITATOR SUPERFAMILY PROTEIN-RELATED"/>
    <property type="match status" value="1"/>
</dbReference>
<sequence>MDTLWCIINVSSLFTNSAYAGSKKSPSIFSLLNAWAGRDCAPGAHMTIRERIDFTILVYVFAVLLSSINTFSVLSSQWLSPEGYSDDTNGFIGATLLLSGIVAALATAPLFDRLFTHHLGLTVRILCPIIGAAWLSLIWVVKPSAAGAIYAVMAIIGSASITLLPVALELGCELTRNADGSSAVMWFFGNLLSIVYLLSQGALRAPSTASPPLNMHRAIIFNGAWVFASCWFVFLFNGRQARRERDERMLKAAEVPMEASPIEEKSREVQV</sequence>
<evidence type="ECO:0000256" key="4">
    <source>
        <dbReference type="ARBA" id="ARBA00023136"/>
    </source>
</evidence>
<comment type="subcellular location">
    <subcellularLocation>
        <location evidence="1">Membrane</location>
        <topology evidence="1">Multi-pass membrane protein</topology>
    </subcellularLocation>
</comment>
<dbReference type="InterPro" id="IPR049680">
    <property type="entry name" value="FLVCR1-2_SLC49-like"/>
</dbReference>
<evidence type="ECO:0000256" key="3">
    <source>
        <dbReference type="ARBA" id="ARBA00022989"/>
    </source>
</evidence>
<feature type="transmembrane region" description="Helical" evidence="5">
    <location>
        <begin position="91"/>
        <end position="111"/>
    </location>
</feature>
<comment type="caution">
    <text evidence="6">The sequence shown here is derived from an EMBL/GenBank/DDBJ whole genome shotgun (WGS) entry which is preliminary data.</text>
</comment>
<gene>
    <name evidence="6" type="ORF">EWM64_g1222</name>
</gene>
<dbReference type="SUPFAM" id="SSF103473">
    <property type="entry name" value="MFS general substrate transporter"/>
    <property type="match status" value="1"/>
</dbReference>
<evidence type="ECO:0000256" key="5">
    <source>
        <dbReference type="SAM" id="Phobius"/>
    </source>
</evidence>
<evidence type="ECO:0000313" key="7">
    <source>
        <dbReference type="Proteomes" id="UP000298061"/>
    </source>
</evidence>
<accession>A0A4Z0A8Z4</accession>